<dbReference type="Proteomes" id="UP000485058">
    <property type="component" value="Unassembled WGS sequence"/>
</dbReference>
<dbReference type="EMBL" id="BLLF01000840">
    <property type="protein sequence ID" value="GFH15358.1"/>
    <property type="molecule type" value="Genomic_DNA"/>
</dbReference>
<dbReference type="AlphaFoldDB" id="A0A699Z8B7"/>
<evidence type="ECO:0000313" key="1">
    <source>
        <dbReference type="EMBL" id="GFH15358.1"/>
    </source>
</evidence>
<proteinExistence type="predicted"/>
<reference evidence="1 2" key="1">
    <citation type="submission" date="2020-02" db="EMBL/GenBank/DDBJ databases">
        <title>Draft genome sequence of Haematococcus lacustris strain NIES-144.</title>
        <authorList>
            <person name="Morimoto D."/>
            <person name="Nakagawa S."/>
            <person name="Yoshida T."/>
            <person name="Sawayama S."/>
        </authorList>
    </citation>
    <scope>NUCLEOTIDE SEQUENCE [LARGE SCALE GENOMIC DNA]</scope>
    <source>
        <strain evidence="1 2">NIES-144</strain>
    </source>
</reference>
<comment type="caution">
    <text evidence="1">The sequence shown here is derived from an EMBL/GenBank/DDBJ whole genome shotgun (WGS) entry which is preliminary data.</text>
</comment>
<organism evidence="1 2">
    <name type="scientific">Haematococcus lacustris</name>
    <name type="common">Green alga</name>
    <name type="synonym">Haematococcus pluvialis</name>
    <dbReference type="NCBI Taxonomy" id="44745"/>
    <lineage>
        <taxon>Eukaryota</taxon>
        <taxon>Viridiplantae</taxon>
        <taxon>Chlorophyta</taxon>
        <taxon>core chlorophytes</taxon>
        <taxon>Chlorophyceae</taxon>
        <taxon>CS clade</taxon>
        <taxon>Chlamydomonadales</taxon>
        <taxon>Haematococcaceae</taxon>
        <taxon>Haematococcus</taxon>
    </lineage>
</organism>
<keyword evidence="2" id="KW-1185">Reference proteome</keyword>
<gene>
    <name evidence="1" type="ORF">HaLaN_11568</name>
</gene>
<protein>
    <submittedName>
        <fullName evidence="1">Uncharacterized protein</fullName>
    </submittedName>
</protein>
<accession>A0A699Z8B7</accession>
<sequence length="74" mass="8343">MQCSAPALDCARAWTCLPLLRCWNAPIASPTAEAEMTPIRTAAEVLRFIAAWSRGIGRRRSGQAWHQRRCALYR</sequence>
<evidence type="ECO:0000313" key="2">
    <source>
        <dbReference type="Proteomes" id="UP000485058"/>
    </source>
</evidence>
<name>A0A699Z8B7_HAELA</name>